<evidence type="ECO:0000259" key="12">
    <source>
        <dbReference type="Pfam" id="PF02823"/>
    </source>
</evidence>
<dbReference type="InterPro" id="IPR020546">
    <property type="entry name" value="ATP_synth_F1_dsu/esu_N"/>
</dbReference>
<keyword evidence="7 9" id="KW-0139">CF(1)</keyword>
<gene>
    <name evidence="9" type="primary">atpC</name>
    <name evidence="13" type="ORF">LN736_02085</name>
</gene>
<dbReference type="HAMAP" id="MF_00530">
    <property type="entry name" value="ATP_synth_epsil_bac"/>
    <property type="match status" value="1"/>
</dbReference>
<dbReference type="RefSeq" id="WP_150357545.1">
    <property type="nucleotide sequence ID" value="NZ_JAJJPB010000001.1"/>
</dbReference>
<dbReference type="SUPFAM" id="SSF51344">
    <property type="entry name" value="Epsilon subunit of F1F0-ATP synthase N-terminal domain"/>
    <property type="match status" value="1"/>
</dbReference>
<feature type="domain" description="ATP synthase epsilon subunit C-terminal" evidence="11">
    <location>
        <begin position="88"/>
        <end position="130"/>
    </location>
</feature>
<dbReference type="InterPro" id="IPR020547">
    <property type="entry name" value="ATP_synth_F1_esu_C"/>
</dbReference>
<keyword evidence="5 9" id="KW-0406">Ion transport</keyword>
<dbReference type="PANTHER" id="PTHR13822">
    <property type="entry name" value="ATP SYNTHASE DELTA/EPSILON CHAIN"/>
    <property type="match status" value="1"/>
</dbReference>
<comment type="function">
    <text evidence="9">Produces ATP from ADP in the presence of a proton gradient across the membrane.</text>
</comment>
<dbReference type="InterPro" id="IPR001469">
    <property type="entry name" value="ATP_synth_F1_dsu/esu"/>
</dbReference>
<evidence type="ECO:0000313" key="13">
    <source>
        <dbReference type="EMBL" id="MCC9293659.1"/>
    </source>
</evidence>
<name>A0ABS8N1H9_9CLOT</name>
<keyword evidence="9" id="KW-0375">Hydrogen ion transport</keyword>
<dbReference type="SUPFAM" id="SSF46604">
    <property type="entry name" value="Epsilon subunit of F1F0-ATP synthase C-terminal domain"/>
    <property type="match status" value="1"/>
</dbReference>
<evidence type="ECO:0000256" key="9">
    <source>
        <dbReference type="HAMAP-Rule" id="MF_00530"/>
    </source>
</evidence>
<proteinExistence type="inferred from homology"/>
<dbReference type="NCBIfam" id="TIGR01216">
    <property type="entry name" value="ATP_synt_epsi"/>
    <property type="match status" value="1"/>
</dbReference>
<dbReference type="EMBL" id="JAJJPB010000001">
    <property type="protein sequence ID" value="MCC9293659.1"/>
    <property type="molecule type" value="Genomic_DNA"/>
</dbReference>
<dbReference type="Gene3D" id="1.20.5.440">
    <property type="entry name" value="ATP synthase delta/epsilon subunit, C-terminal domain"/>
    <property type="match status" value="1"/>
</dbReference>
<dbReference type="NCBIfam" id="NF009984">
    <property type="entry name" value="PRK13450.1"/>
    <property type="match status" value="1"/>
</dbReference>
<keyword evidence="3 9" id="KW-0813">Transport</keyword>
<dbReference type="InterPro" id="IPR036794">
    <property type="entry name" value="ATP_F1_dsu/esu_C_sf"/>
</dbReference>
<keyword evidence="4 9" id="KW-1003">Cell membrane</keyword>
<feature type="domain" description="ATP synthase F1 complex delta/epsilon subunit N-terminal" evidence="12">
    <location>
        <begin position="5"/>
        <end position="83"/>
    </location>
</feature>
<dbReference type="InterPro" id="IPR036771">
    <property type="entry name" value="ATPsynth_dsu/esu_N"/>
</dbReference>
<comment type="similarity">
    <text evidence="2 9 10">Belongs to the ATPase epsilon chain family.</text>
</comment>
<keyword evidence="8 9" id="KW-0066">ATP synthesis</keyword>
<comment type="caution">
    <text evidence="13">The sequence shown here is derived from an EMBL/GenBank/DDBJ whole genome shotgun (WGS) entry which is preliminary data.</text>
</comment>
<evidence type="ECO:0000259" key="11">
    <source>
        <dbReference type="Pfam" id="PF00401"/>
    </source>
</evidence>
<evidence type="ECO:0000256" key="8">
    <source>
        <dbReference type="ARBA" id="ARBA00023310"/>
    </source>
</evidence>
<comment type="subcellular location">
    <subcellularLocation>
        <location evidence="1 9">Cell membrane</location>
        <topology evidence="1 9">Peripheral membrane protein</topology>
    </subcellularLocation>
</comment>
<keyword evidence="14" id="KW-1185">Reference proteome</keyword>
<evidence type="ECO:0000256" key="10">
    <source>
        <dbReference type="RuleBase" id="RU003656"/>
    </source>
</evidence>
<evidence type="ECO:0000256" key="1">
    <source>
        <dbReference type="ARBA" id="ARBA00004202"/>
    </source>
</evidence>
<dbReference type="Gene3D" id="2.60.15.10">
    <property type="entry name" value="F0F1 ATP synthase delta/epsilon subunit, N-terminal"/>
    <property type="match status" value="1"/>
</dbReference>
<reference evidence="13" key="1">
    <citation type="submission" date="2021-11" db="EMBL/GenBank/DDBJ databases">
        <authorList>
            <person name="Qingchun L."/>
            <person name="Dong Z."/>
            <person name="Zongwei Q."/>
            <person name="Jia Z."/>
            <person name="Duotao L."/>
        </authorList>
    </citation>
    <scope>NUCLEOTIDE SEQUENCE</scope>
    <source>
        <strain evidence="13">WLY-B-L2</strain>
    </source>
</reference>
<evidence type="ECO:0000256" key="4">
    <source>
        <dbReference type="ARBA" id="ARBA00022475"/>
    </source>
</evidence>
<evidence type="ECO:0000256" key="6">
    <source>
        <dbReference type="ARBA" id="ARBA00023136"/>
    </source>
</evidence>
<comment type="subunit">
    <text evidence="9 10">F-type ATPases have 2 components, CF(1) - the catalytic core - and CF(0) - the membrane proton channel. CF(1) has five subunits: alpha(3), beta(3), gamma(1), delta(1), epsilon(1). CF(0) has three main subunits: a, b and c.</text>
</comment>
<sequence length="132" mass="14993">MSEVLKLTILTPDREFYEGEVIELITESTLGGITILPDHMPLITTLRPADTVIVQKDNKKLKAFTSVGILEVKENKLKILCDACEWPEEIDIRRAEEARDRAKKRLTNRDGIDVQRAELALARALARINLKQ</sequence>
<evidence type="ECO:0000256" key="7">
    <source>
        <dbReference type="ARBA" id="ARBA00023196"/>
    </source>
</evidence>
<evidence type="ECO:0000256" key="3">
    <source>
        <dbReference type="ARBA" id="ARBA00022448"/>
    </source>
</evidence>
<dbReference type="Pfam" id="PF00401">
    <property type="entry name" value="ATP-synt_DE"/>
    <property type="match status" value="1"/>
</dbReference>
<dbReference type="Pfam" id="PF02823">
    <property type="entry name" value="ATP-synt_DE_N"/>
    <property type="match status" value="1"/>
</dbReference>
<organism evidence="13 14">
    <name type="scientific">Clostridium aromativorans</name>
    <dbReference type="NCBI Taxonomy" id="2836848"/>
    <lineage>
        <taxon>Bacteria</taxon>
        <taxon>Bacillati</taxon>
        <taxon>Bacillota</taxon>
        <taxon>Clostridia</taxon>
        <taxon>Eubacteriales</taxon>
        <taxon>Clostridiaceae</taxon>
        <taxon>Clostridium</taxon>
    </lineage>
</organism>
<evidence type="ECO:0000313" key="14">
    <source>
        <dbReference type="Proteomes" id="UP001165422"/>
    </source>
</evidence>
<keyword evidence="6 9" id="KW-0472">Membrane</keyword>
<dbReference type="PANTHER" id="PTHR13822:SF10">
    <property type="entry name" value="ATP SYNTHASE EPSILON CHAIN, CHLOROPLASTIC"/>
    <property type="match status" value="1"/>
</dbReference>
<evidence type="ECO:0000256" key="2">
    <source>
        <dbReference type="ARBA" id="ARBA00005712"/>
    </source>
</evidence>
<protein>
    <recommendedName>
        <fullName evidence="9">ATP synthase epsilon chain</fullName>
    </recommendedName>
    <alternativeName>
        <fullName evidence="9">ATP synthase F1 sector epsilon subunit</fullName>
    </alternativeName>
    <alternativeName>
        <fullName evidence="9">F-ATPase epsilon subunit</fullName>
    </alternativeName>
</protein>
<evidence type="ECO:0000256" key="5">
    <source>
        <dbReference type="ARBA" id="ARBA00023065"/>
    </source>
</evidence>
<accession>A0ABS8N1H9</accession>
<dbReference type="CDD" id="cd12152">
    <property type="entry name" value="F1-ATPase_delta"/>
    <property type="match status" value="1"/>
</dbReference>
<dbReference type="Proteomes" id="UP001165422">
    <property type="component" value="Unassembled WGS sequence"/>
</dbReference>